<dbReference type="Proteomes" id="UP001565474">
    <property type="component" value="Unassembled WGS sequence"/>
</dbReference>
<keyword evidence="2" id="KW-0229">DNA integration</keyword>
<evidence type="ECO:0000259" key="7">
    <source>
        <dbReference type="PROSITE" id="PS51898"/>
    </source>
</evidence>
<feature type="region of interest" description="Disordered" evidence="6">
    <location>
        <begin position="230"/>
        <end position="261"/>
    </location>
</feature>
<dbReference type="InterPro" id="IPR044068">
    <property type="entry name" value="CB"/>
</dbReference>
<dbReference type="PANTHER" id="PTHR30629">
    <property type="entry name" value="PROPHAGE INTEGRASE"/>
    <property type="match status" value="1"/>
</dbReference>
<evidence type="ECO:0000256" key="5">
    <source>
        <dbReference type="PROSITE-ProRule" id="PRU01248"/>
    </source>
</evidence>
<evidence type="ECO:0000256" key="6">
    <source>
        <dbReference type="SAM" id="MobiDB-lite"/>
    </source>
</evidence>
<dbReference type="PANTHER" id="PTHR30629:SF2">
    <property type="entry name" value="PROPHAGE INTEGRASE INTS-RELATED"/>
    <property type="match status" value="1"/>
</dbReference>
<dbReference type="PROSITE" id="PS51900">
    <property type="entry name" value="CB"/>
    <property type="match status" value="1"/>
</dbReference>
<name>A0ABV4GWE6_9BRAD</name>
<sequence length="293" mass="32784">MAKVRKRTLPSGLVRWHAGYIDGGGQRRFKMFEKKSEAEAWLVEVRHDVARGTHTPGSLSPTVKDAAALWIKRCGEKRLEPMTVKGYEEHVDLHIVPFIGAKKLSEITVPAVNAFADQLRDAGRSAEMIKRVVRSLRSIFKEARRRGLANTSPTAGIDLDLPDREDPRPVIPSKAELQAIINGASGRWRPLMLVAIFCGLRASELRGLRWADVDLEGIAQYRQTEIEGGLSFDPLPSDRAERSPRMEAGVPQGRSGPRFSEWRRQGGVTFQPARTRLGAHLDRCRHYRAPARA</sequence>
<proteinExistence type="inferred from homology"/>
<dbReference type="SUPFAM" id="SSF56349">
    <property type="entry name" value="DNA breaking-rejoining enzymes"/>
    <property type="match status" value="1"/>
</dbReference>
<evidence type="ECO:0000256" key="1">
    <source>
        <dbReference type="ARBA" id="ARBA00008857"/>
    </source>
</evidence>
<evidence type="ECO:0000256" key="2">
    <source>
        <dbReference type="ARBA" id="ARBA00022908"/>
    </source>
</evidence>
<dbReference type="InterPro" id="IPR011010">
    <property type="entry name" value="DNA_brk_join_enz"/>
</dbReference>
<dbReference type="PROSITE" id="PS51898">
    <property type="entry name" value="TYR_RECOMBINASE"/>
    <property type="match status" value="1"/>
</dbReference>
<evidence type="ECO:0008006" key="11">
    <source>
        <dbReference type="Google" id="ProtNLM"/>
    </source>
</evidence>
<evidence type="ECO:0000256" key="3">
    <source>
        <dbReference type="ARBA" id="ARBA00023125"/>
    </source>
</evidence>
<protein>
    <recommendedName>
        <fullName evidence="11">Phage integrase family protein</fullName>
    </recommendedName>
</protein>
<dbReference type="InterPro" id="IPR013762">
    <property type="entry name" value="Integrase-like_cat_sf"/>
</dbReference>
<evidence type="ECO:0000259" key="8">
    <source>
        <dbReference type="PROSITE" id="PS51900"/>
    </source>
</evidence>
<evidence type="ECO:0000313" key="9">
    <source>
        <dbReference type="EMBL" id="MEY9475163.1"/>
    </source>
</evidence>
<evidence type="ECO:0000313" key="10">
    <source>
        <dbReference type="Proteomes" id="UP001565474"/>
    </source>
</evidence>
<keyword evidence="4" id="KW-0233">DNA recombination</keyword>
<dbReference type="InterPro" id="IPR053876">
    <property type="entry name" value="Phage_int_M"/>
</dbReference>
<evidence type="ECO:0000256" key="4">
    <source>
        <dbReference type="ARBA" id="ARBA00023172"/>
    </source>
</evidence>
<feature type="compositionally biased region" description="Basic and acidic residues" evidence="6">
    <location>
        <begin position="236"/>
        <end position="245"/>
    </location>
</feature>
<dbReference type="InterPro" id="IPR010998">
    <property type="entry name" value="Integrase_recombinase_N"/>
</dbReference>
<dbReference type="InterPro" id="IPR002104">
    <property type="entry name" value="Integrase_catalytic"/>
</dbReference>
<keyword evidence="10" id="KW-1185">Reference proteome</keyword>
<dbReference type="RefSeq" id="WP_050991819.1">
    <property type="nucleotide sequence ID" value="NZ_JBGBYD010000002.1"/>
</dbReference>
<dbReference type="InterPro" id="IPR050808">
    <property type="entry name" value="Phage_Integrase"/>
</dbReference>
<comment type="caution">
    <text evidence="9">The sequence shown here is derived from an EMBL/GenBank/DDBJ whole genome shotgun (WGS) entry which is preliminary data.</text>
</comment>
<reference evidence="9 10" key="1">
    <citation type="submission" date="2024-07" db="EMBL/GenBank/DDBJ databases">
        <title>Genomic Encyclopedia of Type Strains, Phase V (KMG-V): Genome sequencing to study the core and pangenomes of soil and plant-associated prokaryotes.</title>
        <authorList>
            <person name="Whitman W."/>
        </authorList>
    </citation>
    <scope>NUCLEOTIDE SEQUENCE [LARGE SCALE GENOMIC DNA]</scope>
    <source>
        <strain evidence="9 10">USDA 222</strain>
    </source>
</reference>
<comment type="similarity">
    <text evidence="1">Belongs to the 'phage' integrase family.</text>
</comment>
<dbReference type="Gene3D" id="1.10.443.10">
    <property type="entry name" value="Intergrase catalytic core"/>
    <property type="match status" value="1"/>
</dbReference>
<organism evidence="9 10">
    <name type="scientific">Bradyrhizobium yuanmingense</name>
    <dbReference type="NCBI Taxonomy" id="108015"/>
    <lineage>
        <taxon>Bacteria</taxon>
        <taxon>Pseudomonadati</taxon>
        <taxon>Pseudomonadota</taxon>
        <taxon>Alphaproteobacteria</taxon>
        <taxon>Hyphomicrobiales</taxon>
        <taxon>Nitrobacteraceae</taxon>
        <taxon>Bradyrhizobium</taxon>
    </lineage>
</organism>
<dbReference type="Pfam" id="PF22022">
    <property type="entry name" value="Phage_int_M"/>
    <property type="match status" value="1"/>
</dbReference>
<dbReference type="EMBL" id="JBGBZN010000002">
    <property type="protein sequence ID" value="MEY9475163.1"/>
    <property type="molecule type" value="Genomic_DNA"/>
</dbReference>
<keyword evidence="3 5" id="KW-0238">DNA-binding</keyword>
<gene>
    <name evidence="9" type="ORF">ABH992_007562</name>
</gene>
<dbReference type="Gene3D" id="1.10.150.130">
    <property type="match status" value="1"/>
</dbReference>
<feature type="domain" description="Core-binding (CB)" evidence="8">
    <location>
        <begin position="61"/>
        <end position="144"/>
    </location>
</feature>
<feature type="domain" description="Tyr recombinase" evidence="7">
    <location>
        <begin position="167"/>
        <end position="293"/>
    </location>
</feature>
<accession>A0ABV4GWE6</accession>